<dbReference type="PANTHER" id="PTHR30627">
    <property type="entry name" value="PEPTIDOGLYCAN D,D-TRANSPEPTIDASE"/>
    <property type="match status" value="1"/>
</dbReference>
<dbReference type="Proteomes" id="UP001595621">
    <property type="component" value="Unassembled WGS sequence"/>
</dbReference>
<feature type="domain" description="Penicillin-binding protein transpeptidase" evidence="9">
    <location>
        <begin position="66"/>
        <end position="254"/>
    </location>
</feature>
<organism evidence="10 11">
    <name type="scientific">Shewanella submarina</name>
    <dbReference type="NCBI Taxonomy" id="2016376"/>
    <lineage>
        <taxon>Bacteria</taxon>
        <taxon>Pseudomonadati</taxon>
        <taxon>Pseudomonadota</taxon>
        <taxon>Gammaproteobacteria</taxon>
        <taxon>Alteromonadales</taxon>
        <taxon>Shewanellaceae</taxon>
        <taxon>Shewanella</taxon>
    </lineage>
</organism>
<dbReference type="EMBL" id="JBHRTD010000001">
    <property type="protein sequence ID" value="MFC3136709.1"/>
    <property type="molecule type" value="Genomic_DNA"/>
</dbReference>
<dbReference type="Gene3D" id="3.40.710.10">
    <property type="entry name" value="DD-peptidase/beta-lactamase superfamily"/>
    <property type="match status" value="1"/>
</dbReference>
<feature type="signal peptide" evidence="8">
    <location>
        <begin position="1"/>
        <end position="31"/>
    </location>
</feature>
<gene>
    <name evidence="10" type="ORF">ACFOE0_00695</name>
</gene>
<keyword evidence="4 8" id="KW-0732">Signal</keyword>
<evidence type="ECO:0000256" key="3">
    <source>
        <dbReference type="ARBA" id="ARBA00012865"/>
    </source>
</evidence>
<protein>
    <recommendedName>
        <fullName evidence="3 7">Beta-lactamase</fullName>
        <ecNumber evidence="3 7">3.5.2.6</ecNumber>
    </recommendedName>
</protein>
<evidence type="ECO:0000259" key="9">
    <source>
        <dbReference type="Pfam" id="PF00905"/>
    </source>
</evidence>
<evidence type="ECO:0000256" key="2">
    <source>
        <dbReference type="ARBA" id="ARBA00007898"/>
    </source>
</evidence>
<evidence type="ECO:0000256" key="4">
    <source>
        <dbReference type="ARBA" id="ARBA00022729"/>
    </source>
</evidence>
<keyword evidence="11" id="KW-1185">Reference proteome</keyword>
<proteinExistence type="inferred from homology"/>
<dbReference type="SUPFAM" id="SSF56601">
    <property type="entry name" value="beta-lactamase/transpeptidase-like"/>
    <property type="match status" value="1"/>
</dbReference>
<accession>A0ABV7G5C3</accession>
<dbReference type="InterPro" id="IPR012338">
    <property type="entry name" value="Beta-lactam/transpept-like"/>
</dbReference>
<name>A0ABV7G5C3_9GAMM</name>
<keyword evidence="5 7" id="KW-0378">Hydrolase</keyword>
<dbReference type="InterPro" id="IPR002137">
    <property type="entry name" value="Beta-lactam_class-D_AS"/>
</dbReference>
<keyword evidence="6 7" id="KW-0046">Antibiotic resistance</keyword>
<dbReference type="PANTHER" id="PTHR30627:SF6">
    <property type="entry name" value="BETA-LACTAMASE YBXI-RELATED"/>
    <property type="match status" value="1"/>
</dbReference>
<evidence type="ECO:0000313" key="11">
    <source>
        <dbReference type="Proteomes" id="UP001595621"/>
    </source>
</evidence>
<comment type="catalytic activity">
    <reaction evidence="1 7">
        <text>a beta-lactam + H2O = a substituted beta-amino acid</text>
        <dbReference type="Rhea" id="RHEA:20401"/>
        <dbReference type="ChEBI" id="CHEBI:15377"/>
        <dbReference type="ChEBI" id="CHEBI:35627"/>
        <dbReference type="ChEBI" id="CHEBI:140347"/>
        <dbReference type="EC" id="3.5.2.6"/>
    </reaction>
</comment>
<evidence type="ECO:0000256" key="8">
    <source>
        <dbReference type="SAM" id="SignalP"/>
    </source>
</evidence>
<dbReference type="Pfam" id="PF00905">
    <property type="entry name" value="Transpeptidase"/>
    <property type="match status" value="1"/>
</dbReference>
<comment type="caution">
    <text evidence="10">The sequence shown here is derived from an EMBL/GenBank/DDBJ whole genome shotgun (WGS) entry which is preliminary data.</text>
</comment>
<comment type="similarity">
    <text evidence="2 7">Belongs to the class-D beta-lactamase family.</text>
</comment>
<evidence type="ECO:0000256" key="1">
    <source>
        <dbReference type="ARBA" id="ARBA00001526"/>
    </source>
</evidence>
<dbReference type="PROSITE" id="PS00337">
    <property type="entry name" value="BETA_LACTAMASE_D"/>
    <property type="match status" value="1"/>
</dbReference>
<sequence>MACFSAPMYKYLPGLTLLSIVLSLFSLSAAATEPDNQETAPECRNNCTLVIASDTQVLTLINPKRSATALSPFSTFKIPNSLIALDLGVIKNLQQPLSFDKSDYPVQPGWPKIWYEKPVDLRTAFQNSAVPVYRQLATDIGATKMQAYLDKFNYGNKDISSGLDSFWLNGSLKISADEQIVFLKSLYHGELAVSPDSLAKLKQVMLVEQTPDYRLYAKTGGGKLDSGKSLGWYVGYVENSDGVFYFAMNLEGDKFWPTMKKRLPIMRRALQQAGII</sequence>
<dbReference type="RefSeq" id="WP_248936502.1">
    <property type="nucleotide sequence ID" value="NZ_JAKILF010000005.1"/>
</dbReference>
<dbReference type="InterPro" id="IPR001460">
    <property type="entry name" value="PCN-bd_Tpept"/>
</dbReference>
<feature type="chain" id="PRO_5046909577" description="Beta-lactamase" evidence="8">
    <location>
        <begin position="32"/>
        <end position="276"/>
    </location>
</feature>
<reference evidence="11" key="1">
    <citation type="journal article" date="2019" name="Int. J. Syst. Evol. Microbiol.">
        <title>The Global Catalogue of Microorganisms (GCM) 10K type strain sequencing project: providing services to taxonomists for standard genome sequencing and annotation.</title>
        <authorList>
            <consortium name="The Broad Institute Genomics Platform"/>
            <consortium name="The Broad Institute Genome Sequencing Center for Infectious Disease"/>
            <person name="Wu L."/>
            <person name="Ma J."/>
        </authorList>
    </citation>
    <scope>NUCLEOTIDE SEQUENCE [LARGE SCALE GENOMIC DNA]</scope>
    <source>
        <strain evidence="11">KCTC 52277</strain>
    </source>
</reference>
<dbReference type="EC" id="3.5.2.6" evidence="3 7"/>
<evidence type="ECO:0000256" key="5">
    <source>
        <dbReference type="ARBA" id="ARBA00022801"/>
    </source>
</evidence>
<evidence type="ECO:0000256" key="7">
    <source>
        <dbReference type="RuleBase" id="RU361140"/>
    </source>
</evidence>
<dbReference type="InterPro" id="IPR050515">
    <property type="entry name" value="Beta-lactam/transpept"/>
</dbReference>
<evidence type="ECO:0000313" key="10">
    <source>
        <dbReference type="EMBL" id="MFC3136709.1"/>
    </source>
</evidence>
<evidence type="ECO:0000256" key="6">
    <source>
        <dbReference type="ARBA" id="ARBA00023251"/>
    </source>
</evidence>